<dbReference type="Gene3D" id="1.10.1660.10">
    <property type="match status" value="1"/>
</dbReference>
<gene>
    <name evidence="6" type="ORF">EHYA_10197</name>
</gene>
<proteinExistence type="predicted"/>
<dbReference type="InterPro" id="IPR047057">
    <property type="entry name" value="MerR_fam"/>
</dbReference>
<evidence type="ECO:0000256" key="2">
    <source>
        <dbReference type="ARBA" id="ARBA00023015"/>
    </source>
</evidence>
<evidence type="ECO:0000256" key="1">
    <source>
        <dbReference type="ARBA" id="ARBA00022491"/>
    </source>
</evidence>
<name>A0A401Z6C9_9ACTN</name>
<protein>
    <submittedName>
        <fullName evidence="6">MerR family transcriptional regulator</fullName>
    </submittedName>
</protein>
<evidence type="ECO:0000313" key="7">
    <source>
        <dbReference type="Proteomes" id="UP000286931"/>
    </source>
</evidence>
<dbReference type="PRINTS" id="PR00040">
    <property type="entry name" value="HTHMERR"/>
</dbReference>
<keyword evidence="2" id="KW-0805">Transcription regulation</keyword>
<sequence length="149" mass="16058">MKSTPDPGPTLAIGDTAARFGLAAHVLRHWEHVGLLRPDRDGAGRRRYGEADADRIAIILRAKEAGLPLDDIAALLADADPHARRATLRRRQAALEAELARTRTALDLVTCALSCTHDDPTHCPHFRDALTGAHPSAARAAAHETSLRC</sequence>
<dbReference type="SMART" id="SM00422">
    <property type="entry name" value="HTH_MERR"/>
    <property type="match status" value="1"/>
</dbReference>
<dbReference type="InterPro" id="IPR009061">
    <property type="entry name" value="DNA-bd_dom_put_sf"/>
</dbReference>
<reference evidence="6 7" key="1">
    <citation type="submission" date="2018-12" db="EMBL/GenBank/DDBJ databases">
        <title>Draft genome sequence of Embleya hyalina NBRC 13850T.</title>
        <authorList>
            <person name="Komaki H."/>
            <person name="Hosoyama A."/>
            <person name="Kimura A."/>
            <person name="Ichikawa N."/>
            <person name="Tamura T."/>
        </authorList>
    </citation>
    <scope>NUCLEOTIDE SEQUENCE [LARGE SCALE GENOMIC DNA]</scope>
    <source>
        <strain evidence="6 7">NBRC 13850</strain>
    </source>
</reference>
<dbReference type="Proteomes" id="UP000286931">
    <property type="component" value="Unassembled WGS sequence"/>
</dbReference>
<keyword evidence="1" id="KW-0678">Repressor</keyword>
<dbReference type="OrthoDB" id="9802039at2"/>
<dbReference type="EMBL" id="BIFH01000064">
    <property type="protein sequence ID" value="GCE02420.1"/>
    <property type="molecule type" value="Genomic_DNA"/>
</dbReference>
<organism evidence="6 7">
    <name type="scientific">Embleya hyalina</name>
    <dbReference type="NCBI Taxonomy" id="516124"/>
    <lineage>
        <taxon>Bacteria</taxon>
        <taxon>Bacillati</taxon>
        <taxon>Actinomycetota</taxon>
        <taxon>Actinomycetes</taxon>
        <taxon>Kitasatosporales</taxon>
        <taxon>Streptomycetaceae</taxon>
        <taxon>Embleya</taxon>
    </lineage>
</organism>
<dbReference type="CDD" id="cd00592">
    <property type="entry name" value="HTH_MerR-like"/>
    <property type="match status" value="1"/>
</dbReference>
<evidence type="ECO:0000313" key="6">
    <source>
        <dbReference type="EMBL" id="GCE02420.1"/>
    </source>
</evidence>
<dbReference type="PROSITE" id="PS50937">
    <property type="entry name" value="HTH_MERR_2"/>
    <property type="match status" value="1"/>
</dbReference>
<comment type="caution">
    <text evidence="6">The sequence shown here is derived from an EMBL/GenBank/DDBJ whole genome shotgun (WGS) entry which is preliminary data.</text>
</comment>
<keyword evidence="4" id="KW-0804">Transcription</keyword>
<dbReference type="SUPFAM" id="SSF46955">
    <property type="entry name" value="Putative DNA-binding domain"/>
    <property type="match status" value="1"/>
</dbReference>
<dbReference type="GO" id="GO:0003677">
    <property type="term" value="F:DNA binding"/>
    <property type="evidence" value="ECO:0007669"/>
    <property type="project" value="UniProtKB-KW"/>
</dbReference>
<evidence type="ECO:0000259" key="5">
    <source>
        <dbReference type="PROSITE" id="PS50937"/>
    </source>
</evidence>
<dbReference type="Pfam" id="PF13411">
    <property type="entry name" value="MerR_1"/>
    <property type="match status" value="1"/>
</dbReference>
<keyword evidence="7" id="KW-1185">Reference proteome</keyword>
<dbReference type="PANTHER" id="PTHR30204:SF69">
    <property type="entry name" value="MERR-FAMILY TRANSCRIPTIONAL REGULATOR"/>
    <property type="match status" value="1"/>
</dbReference>
<dbReference type="PANTHER" id="PTHR30204">
    <property type="entry name" value="REDOX-CYCLING DRUG-SENSING TRANSCRIPTIONAL ACTIVATOR SOXR"/>
    <property type="match status" value="1"/>
</dbReference>
<evidence type="ECO:0000256" key="4">
    <source>
        <dbReference type="ARBA" id="ARBA00023163"/>
    </source>
</evidence>
<keyword evidence="3" id="KW-0238">DNA-binding</keyword>
<dbReference type="RefSeq" id="WP_126643912.1">
    <property type="nucleotide sequence ID" value="NZ_BIFH01000064.1"/>
</dbReference>
<dbReference type="InterPro" id="IPR000551">
    <property type="entry name" value="MerR-type_HTH_dom"/>
</dbReference>
<feature type="domain" description="HTH merR-type" evidence="5">
    <location>
        <begin position="10"/>
        <end position="78"/>
    </location>
</feature>
<dbReference type="GO" id="GO:0003700">
    <property type="term" value="F:DNA-binding transcription factor activity"/>
    <property type="evidence" value="ECO:0007669"/>
    <property type="project" value="InterPro"/>
</dbReference>
<evidence type="ECO:0000256" key="3">
    <source>
        <dbReference type="ARBA" id="ARBA00023125"/>
    </source>
</evidence>
<dbReference type="AlphaFoldDB" id="A0A401Z6C9"/>
<accession>A0A401Z6C9</accession>